<gene>
    <name evidence="2" type="ORF">DW811_06700</name>
</gene>
<dbReference type="InterPro" id="IPR019121">
    <property type="entry name" value="CRISPR-assoc_CXXC-CXXC_dom"/>
</dbReference>
<accession>A0A414DEE8</accession>
<reference evidence="2 3" key="1">
    <citation type="submission" date="2018-08" db="EMBL/GenBank/DDBJ databases">
        <title>A genome reference for cultivated species of the human gut microbiota.</title>
        <authorList>
            <person name="Zou Y."/>
            <person name="Xue W."/>
            <person name="Luo G."/>
        </authorList>
    </citation>
    <scope>NUCLEOTIDE SEQUENCE [LARGE SCALE GENOMIC DNA]</scope>
    <source>
        <strain evidence="2 3">AM32-2AC</strain>
    </source>
</reference>
<organism evidence="2 3">
    <name type="scientific">Lachnospira eligens</name>
    <dbReference type="NCBI Taxonomy" id="39485"/>
    <lineage>
        <taxon>Bacteria</taxon>
        <taxon>Bacillati</taxon>
        <taxon>Bacillota</taxon>
        <taxon>Clostridia</taxon>
        <taxon>Lachnospirales</taxon>
        <taxon>Lachnospiraceae</taxon>
        <taxon>Lachnospira</taxon>
    </lineage>
</organism>
<comment type="caution">
    <text evidence="2">The sequence shown here is derived from an EMBL/GenBank/DDBJ whole genome shotgun (WGS) entry which is preliminary data.</text>
</comment>
<feature type="domain" description="CRISPR-associated protein CXXC-CXXC" evidence="1">
    <location>
        <begin position="243"/>
        <end position="306"/>
    </location>
</feature>
<evidence type="ECO:0000313" key="3">
    <source>
        <dbReference type="Proteomes" id="UP000284794"/>
    </source>
</evidence>
<proteinExistence type="predicted"/>
<evidence type="ECO:0000259" key="1">
    <source>
        <dbReference type="Pfam" id="PF09706"/>
    </source>
</evidence>
<name>A0A414DEE8_9FIRM</name>
<protein>
    <submittedName>
        <fullName evidence="2">Type I-B CRISPR-associated protein Cas8b1/Cst1</fullName>
    </submittedName>
</protein>
<dbReference type="AlphaFoldDB" id="A0A414DEE8"/>
<dbReference type="Proteomes" id="UP000284794">
    <property type="component" value="Unassembled WGS sequence"/>
</dbReference>
<evidence type="ECO:0000313" key="2">
    <source>
        <dbReference type="EMBL" id="RHD08901.1"/>
    </source>
</evidence>
<dbReference type="EMBL" id="QSIS01000007">
    <property type="protein sequence ID" value="RHD08901.1"/>
    <property type="molecule type" value="Genomic_DNA"/>
</dbReference>
<dbReference type="Pfam" id="PF09706">
    <property type="entry name" value="Cas_CXXC_CXXC"/>
    <property type="match status" value="1"/>
</dbReference>
<sequence length="597" mass="68664">MTIILGKEGQNVGKYLVTMGDFLKNAGIVGLNYMLDMSDAESGKDYGIKMQNRPVDGLELYEQGLWLDEDFVQQCDWTGMYFDACVNYYGDFTVYKGILDRINKIICKIDNDQWNPDKLVKEDKEDIKFINDKLLSNSYKAGFENIRNEVDGSEIYVNLQQNKLNAKSTSQELKQRLEGIKNFIMQPKCKETFVMKSVIYNYINRFWDGKCFLLRANAKKDMRILFEQDFTKPFKEYIRTNHDKDKDMCIDCGRPMGNKERVSIAFMKDMADDLARKKSAFWNCKVDAFLCPACAFVYAASPLGFTLLGQRFAFMNTNSSINQLLASNSRSGKIVTEAEKKEAERYTQWFARMLKQLMDCKIEQLNNIQVILKGTDEKDKYIFSVISNEALQTFNDEKVRKALEYLGEYPYTRIGADYLNIYENVVMNILKHRSQELLLKKVLKNNLDSDNAGQIVTAYWIYVVMLYSAFVKKDKDLQGNGGKVIEMGSITVMDSGFALRTAILSSKGAKDDECIKGTIYQLLNALSTRNTGKFLDIVMRLYCTCKVPAEVGQADKLVIPREFVYIQKNQELFEEYGYAFVLGLKGCRQNKKNEEVI</sequence>
<dbReference type="CDD" id="cd09754">
    <property type="entry name" value="Cas8a1_I-A"/>
    <property type="match status" value="1"/>
</dbReference>